<dbReference type="Pfam" id="PF00134">
    <property type="entry name" value="Cyclin_N"/>
    <property type="match status" value="1"/>
</dbReference>
<feature type="domain" description="Cyclin N-terminal" evidence="1">
    <location>
        <begin position="16"/>
        <end position="113"/>
    </location>
</feature>
<dbReference type="GO" id="GO:0000307">
    <property type="term" value="C:cyclin-dependent protein kinase holoenzyme complex"/>
    <property type="evidence" value="ECO:0007669"/>
    <property type="project" value="TreeGrafter"/>
</dbReference>
<feature type="non-terminal residue" evidence="2">
    <location>
        <position position="1"/>
    </location>
</feature>
<dbReference type="Gene3D" id="1.10.472.10">
    <property type="entry name" value="Cyclin-like"/>
    <property type="match status" value="1"/>
</dbReference>
<dbReference type="OrthoDB" id="10250320at2759"/>
<gene>
    <name evidence="2" type="ORF">BT96DRAFT_817555</name>
</gene>
<protein>
    <recommendedName>
        <fullName evidence="1">Cyclin N-terminal domain-containing protein</fullName>
    </recommendedName>
</protein>
<dbReference type="CDD" id="cd20557">
    <property type="entry name" value="CYCLIN_ScPCL1-like"/>
    <property type="match status" value="1"/>
</dbReference>
<dbReference type="PANTHER" id="PTHR15615">
    <property type="match status" value="1"/>
</dbReference>
<dbReference type="InterPro" id="IPR036915">
    <property type="entry name" value="Cyclin-like_sf"/>
</dbReference>
<keyword evidence="3" id="KW-1185">Reference proteome</keyword>
<evidence type="ECO:0000313" key="3">
    <source>
        <dbReference type="Proteomes" id="UP000799118"/>
    </source>
</evidence>
<dbReference type="AlphaFoldDB" id="A0A6A4HTH3"/>
<dbReference type="GO" id="GO:0019901">
    <property type="term" value="F:protein kinase binding"/>
    <property type="evidence" value="ECO:0007669"/>
    <property type="project" value="InterPro"/>
</dbReference>
<reference evidence="2" key="1">
    <citation type="journal article" date="2019" name="Environ. Microbiol.">
        <title>Fungal ecological strategies reflected in gene transcription - a case study of two litter decomposers.</title>
        <authorList>
            <person name="Barbi F."/>
            <person name="Kohler A."/>
            <person name="Barry K."/>
            <person name="Baskaran P."/>
            <person name="Daum C."/>
            <person name="Fauchery L."/>
            <person name="Ihrmark K."/>
            <person name="Kuo A."/>
            <person name="LaButti K."/>
            <person name="Lipzen A."/>
            <person name="Morin E."/>
            <person name="Grigoriev I.V."/>
            <person name="Henrissat B."/>
            <person name="Lindahl B."/>
            <person name="Martin F."/>
        </authorList>
    </citation>
    <scope>NUCLEOTIDE SEQUENCE</scope>
    <source>
        <strain evidence="2">JB14</strain>
    </source>
</reference>
<name>A0A6A4HTH3_9AGAR</name>
<dbReference type="GO" id="GO:0016538">
    <property type="term" value="F:cyclin-dependent protein serine/threonine kinase regulator activity"/>
    <property type="evidence" value="ECO:0007669"/>
    <property type="project" value="TreeGrafter"/>
</dbReference>
<dbReference type="EMBL" id="ML769443">
    <property type="protein sequence ID" value="KAE9401719.1"/>
    <property type="molecule type" value="Genomic_DNA"/>
</dbReference>
<organism evidence="2 3">
    <name type="scientific">Gymnopus androsaceus JB14</name>
    <dbReference type="NCBI Taxonomy" id="1447944"/>
    <lineage>
        <taxon>Eukaryota</taxon>
        <taxon>Fungi</taxon>
        <taxon>Dikarya</taxon>
        <taxon>Basidiomycota</taxon>
        <taxon>Agaricomycotina</taxon>
        <taxon>Agaricomycetes</taxon>
        <taxon>Agaricomycetidae</taxon>
        <taxon>Agaricales</taxon>
        <taxon>Marasmiineae</taxon>
        <taxon>Omphalotaceae</taxon>
        <taxon>Gymnopus</taxon>
    </lineage>
</organism>
<dbReference type="PANTHER" id="PTHR15615:SF10">
    <property type="entry name" value="PHO85 CYCLIN-2-RELATED"/>
    <property type="match status" value="1"/>
</dbReference>
<dbReference type="InterPro" id="IPR006671">
    <property type="entry name" value="Cyclin_N"/>
</dbReference>
<dbReference type="SUPFAM" id="SSF47954">
    <property type="entry name" value="Cyclin-like"/>
    <property type="match status" value="1"/>
</dbReference>
<accession>A0A6A4HTH3</accession>
<proteinExistence type="predicted"/>
<sequence length="143" mass="15775">RRGRSSSRRPEMVKFATFVVNVLTRARATTPVVLASLVYINRAKPHLHSCVLGGEALEHALNRAFLGALIIASKYLNDCTLHNKHWAMCTGVFATGLVGLIEREFLNYLDWRLEISAEDILTHHAGISTVLGITGHVSSVRLS</sequence>
<dbReference type="Proteomes" id="UP000799118">
    <property type="component" value="Unassembled WGS sequence"/>
</dbReference>
<evidence type="ECO:0000313" key="2">
    <source>
        <dbReference type="EMBL" id="KAE9401719.1"/>
    </source>
</evidence>
<evidence type="ECO:0000259" key="1">
    <source>
        <dbReference type="Pfam" id="PF00134"/>
    </source>
</evidence>
<dbReference type="GO" id="GO:0005634">
    <property type="term" value="C:nucleus"/>
    <property type="evidence" value="ECO:0007669"/>
    <property type="project" value="TreeGrafter"/>
</dbReference>
<dbReference type="InterPro" id="IPR013922">
    <property type="entry name" value="Cyclin_PHO80-like"/>
</dbReference>